<evidence type="ECO:0000256" key="6">
    <source>
        <dbReference type="ARBA" id="ARBA00022801"/>
    </source>
</evidence>
<evidence type="ECO:0000256" key="4">
    <source>
        <dbReference type="ARBA" id="ARBA00022670"/>
    </source>
</evidence>
<dbReference type="SUPFAM" id="SSF50156">
    <property type="entry name" value="PDZ domain-like"/>
    <property type="match status" value="2"/>
</dbReference>
<dbReference type="GO" id="GO:0004222">
    <property type="term" value="F:metalloendopeptidase activity"/>
    <property type="evidence" value="ECO:0007669"/>
    <property type="project" value="InterPro"/>
</dbReference>
<sequence>MLQTIFWTIIAIGLLVTVHEFGHFWVARKLGVKVLRFSVGFGSPLWKRTARDGVEYVVAAIPLGGYVKMLDEREGGVDEAELPKAFNRQKLGVRTAIVLAGPLANLIFAIFAYWAIFLSGETGLKPILDEPIPESAAAAAGFRSGDEIVEVGGESANSWERVIYQLVEYAVDGEAAPVSVVGEDGMQRELFLPAESLLVLTESQGAVSQIGLVQKLPHIPAVIGEVVTDSPAEAAGFQPGDRVTGVNGKPIQDWHGWSREIRENPGRGLEVEVERNGRLQLLQLIPGEKGSGDSVIGFAGVSYTDDVDFGRYRSEIHYTPLAALERAAQETWKMSALTLKVIGGMLSGQLSVESLGGPVTIAKAAGDTAEIGIGAFVRFLAMLSVTIGILNLLPIPVLDGGHLVFYLIEFLAGRPLPDSVQARAQGIGMMIMLGIMLLALYVDFGRFFG</sequence>
<dbReference type="EMBL" id="JRAA01000001">
    <property type="protein sequence ID" value="KHF26154.1"/>
    <property type="molecule type" value="Genomic_DNA"/>
</dbReference>
<name>A0A0B0HE01_SOVGS</name>
<dbReference type="InterPro" id="IPR004387">
    <property type="entry name" value="Pept_M50_Zn"/>
</dbReference>
<keyword evidence="11" id="KW-0479">Metal-binding</keyword>
<dbReference type="Pfam" id="PF17820">
    <property type="entry name" value="PDZ_6"/>
    <property type="match status" value="1"/>
</dbReference>
<dbReference type="SMART" id="SM00228">
    <property type="entry name" value="PDZ"/>
    <property type="match status" value="2"/>
</dbReference>
<feature type="transmembrane region" description="Helical" evidence="11">
    <location>
        <begin position="379"/>
        <end position="412"/>
    </location>
</feature>
<feature type="transmembrane region" description="Helical" evidence="11">
    <location>
        <begin position="96"/>
        <end position="116"/>
    </location>
</feature>
<evidence type="ECO:0000256" key="2">
    <source>
        <dbReference type="ARBA" id="ARBA00004141"/>
    </source>
</evidence>
<keyword evidence="8 11" id="KW-1133">Transmembrane helix</keyword>
<dbReference type="PATRIC" id="fig|2340.3.peg.664"/>
<evidence type="ECO:0000313" key="16">
    <source>
        <dbReference type="Proteomes" id="UP000190962"/>
    </source>
</evidence>
<gene>
    <name evidence="13" type="primary">rseP</name>
    <name evidence="14" type="ORF">BOV88_02190</name>
    <name evidence="13" type="ORF">JV46_14990</name>
</gene>
<dbReference type="InterPro" id="IPR008915">
    <property type="entry name" value="Peptidase_M50"/>
</dbReference>
<dbReference type="PANTHER" id="PTHR42837:SF2">
    <property type="entry name" value="MEMBRANE METALLOPROTEASE ARASP2, CHLOROPLASTIC-RELATED"/>
    <property type="match status" value="1"/>
</dbReference>
<keyword evidence="6 11" id="KW-0378">Hydrolase</keyword>
<dbReference type="AlphaFoldDB" id="A0A0B0HE01"/>
<comment type="caution">
    <text evidence="13">The sequence shown here is derived from an EMBL/GenBank/DDBJ whole genome shotgun (WGS) entry which is preliminary data.</text>
</comment>
<dbReference type="eggNOG" id="COG0750">
    <property type="taxonomic scope" value="Bacteria"/>
</dbReference>
<reference evidence="13 15" key="1">
    <citation type="journal article" date="2014" name="BMC Genomics">
        <title>The genome of the intracellular bacterium of the coastal bivalve, Solemya velum: a blueprint for thriving in and out of symbiosis.</title>
        <authorList>
            <person name="Dmytrenko O."/>
            <person name="Russell S.L."/>
            <person name="Loo W.T."/>
            <person name="Fontanez K.M."/>
            <person name="Liao L."/>
            <person name="Roeselers G."/>
            <person name="Sharma R."/>
            <person name="Stewart F.J."/>
            <person name="Newton I.L."/>
            <person name="Woyke T."/>
            <person name="Wu D."/>
            <person name="Lang J.M."/>
            <person name="Eisen J.A."/>
            <person name="Cavanaugh C.M."/>
        </authorList>
    </citation>
    <scope>NUCLEOTIDE SEQUENCE [LARGE SCALE GENOMIC DNA]</scope>
    <source>
        <strain evidence="13 15">WH</strain>
    </source>
</reference>
<dbReference type="Gene3D" id="2.30.42.10">
    <property type="match status" value="2"/>
</dbReference>
<keyword evidence="10 11" id="KW-0472">Membrane</keyword>
<evidence type="ECO:0000313" key="14">
    <source>
        <dbReference type="EMBL" id="OOY35875.1"/>
    </source>
</evidence>
<keyword evidence="5 11" id="KW-0812">Transmembrane</keyword>
<evidence type="ECO:0000256" key="1">
    <source>
        <dbReference type="ARBA" id="ARBA00001947"/>
    </source>
</evidence>
<accession>A0A0B0HE01</accession>
<dbReference type="Pfam" id="PF02163">
    <property type="entry name" value="Peptidase_M50"/>
    <property type="match status" value="1"/>
</dbReference>
<dbReference type="PANTHER" id="PTHR42837">
    <property type="entry name" value="REGULATOR OF SIGMA-E PROTEASE RSEP"/>
    <property type="match status" value="1"/>
</dbReference>
<dbReference type="PROSITE" id="PS50106">
    <property type="entry name" value="PDZ"/>
    <property type="match status" value="1"/>
</dbReference>
<dbReference type="GO" id="GO:0016020">
    <property type="term" value="C:membrane"/>
    <property type="evidence" value="ECO:0007669"/>
    <property type="project" value="UniProtKB-SubCell"/>
</dbReference>
<protein>
    <recommendedName>
        <fullName evidence="11">Zinc metalloprotease</fullName>
        <ecNumber evidence="11">3.4.24.-</ecNumber>
    </recommendedName>
</protein>
<dbReference type="Proteomes" id="UP000030856">
    <property type="component" value="Unassembled WGS sequence"/>
</dbReference>
<keyword evidence="7 11" id="KW-0862">Zinc</keyword>
<evidence type="ECO:0000256" key="7">
    <source>
        <dbReference type="ARBA" id="ARBA00022833"/>
    </source>
</evidence>
<evidence type="ECO:0000256" key="10">
    <source>
        <dbReference type="ARBA" id="ARBA00023136"/>
    </source>
</evidence>
<evidence type="ECO:0000256" key="3">
    <source>
        <dbReference type="ARBA" id="ARBA00007931"/>
    </source>
</evidence>
<dbReference type="GO" id="GO:0046872">
    <property type="term" value="F:metal ion binding"/>
    <property type="evidence" value="ECO:0007669"/>
    <property type="project" value="UniProtKB-KW"/>
</dbReference>
<feature type="transmembrane region" description="Helical" evidence="11">
    <location>
        <begin position="424"/>
        <end position="442"/>
    </location>
</feature>
<dbReference type="EMBL" id="MPNX01000002">
    <property type="protein sequence ID" value="OOY35875.1"/>
    <property type="molecule type" value="Genomic_DNA"/>
</dbReference>
<comment type="cofactor">
    <cofactor evidence="1 11">
        <name>Zn(2+)</name>
        <dbReference type="ChEBI" id="CHEBI:29105"/>
    </cofactor>
</comment>
<comment type="subcellular location">
    <subcellularLocation>
        <location evidence="2">Membrane</location>
        <topology evidence="2">Multi-pass membrane protein</topology>
    </subcellularLocation>
</comment>
<keyword evidence="9 11" id="KW-0482">Metalloprotease</keyword>
<dbReference type="CDD" id="cd06163">
    <property type="entry name" value="S2P-M50_PDZ_RseP-like"/>
    <property type="match status" value="1"/>
</dbReference>
<dbReference type="NCBIfam" id="TIGR00054">
    <property type="entry name" value="RIP metalloprotease RseP"/>
    <property type="match status" value="1"/>
</dbReference>
<feature type="domain" description="PDZ" evidence="12">
    <location>
        <begin position="196"/>
        <end position="253"/>
    </location>
</feature>
<feature type="transmembrane region" description="Helical" evidence="11">
    <location>
        <begin position="6"/>
        <end position="26"/>
    </location>
</feature>
<dbReference type="InterPro" id="IPR041489">
    <property type="entry name" value="PDZ_6"/>
</dbReference>
<keyword evidence="4 13" id="KW-0645">Protease</keyword>
<organism evidence="13 15">
    <name type="scientific">Solemya velum gill symbiont</name>
    <dbReference type="NCBI Taxonomy" id="2340"/>
    <lineage>
        <taxon>Bacteria</taxon>
        <taxon>Pseudomonadati</taxon>
        <taxon>Pseudomonadota</taxon>
        <taxon>Gammaproteobacteria</taxon>
        <taxon>sulfur-oxidizing symbionts</taxon>
    </lineage>
</organism>
<evidence type="ECO:0000313" key="13">
    <source>
        <dbReference type="EMBL" id="KHF26154.1"/>
    </source>
</evidence>
<evidence type="ECO:0000313" key="15">
    <source>
        <dbReference type="Proteomes" id="UP000030856"/>
    </source>
</evidence>
<evidence type="ECO:0000256" key="9">
    <source>
        <dbReference type="ARBA" id="ARBA00023049"/>
    </source>
</evidence>
<proteinExistence type="inferred from homology"/>
<evidence type="ECO:0000259" key="12">
    <source>
        <dbReference type="PROSITE" id="PS50106"/>
    </source>
</evidence>
<comment type="similarity">
    <text evidence="3 11">Belongs to the peptidase M50B family.</text>
</comment>
<dbReference type="Proteomes" id="UP000190962">
    <property type="component" value="Unassembled WGS sequence"/>
</dbReference>
<evidence type="ECO:0000256" key="5">
    <source>
        <dbReference type="ARBA" id="ARBA00022692"/>
    </source>
</evidence>
<dbReference type="OrthoDB" id="9782003at2"/>
<keyword evidence="15" id="KW-1185">Reference proteome</keyword>
<reference evidence="14 16" key="2">
    <citation type="submission" date="2016-11" db="EMBL/GenBank/DDBJ databases">
        <title>Mixed transmission modes and dynamic genome evolution in an obligate animal-bacterial symbiosis.</title>
        <authorList>
            <person name="Russell S.L."/>
            <person name="Corbett-Detig R.B."/>
            <person name="Cavanaugh C.M."/>
        </authorList>
    </citation>
    <scope>NUCLEOTIDE SEQUENCE [LARGE SCALE GENOMIC DNA]</scope>
    <source>
        <strain evidence="14">MA-KB16</strain>
    </source>
</reference>
<dbReference type="InterPro" id="IPR001478">
    <property type="entry name" value="PDZ"/>
</dbReference>
<dbReference type="GO" id="GO:0006508">
    <property type="term" value="P:proteolysis"/>
    <property type="evidence" value="ECO:0007669"/>
    <property type="project" value="UniProtKB-KW"/>
</dbReference>
<evidence type="ECO:0000256" key="11">
    <source>
        <dbReference type="RuleBase" id="RU362031"/>
    </source>
</evidence>
<dbReference type="CDD" id="cd23081">
    <property type="entry name" value="cpPDZ_EcRseP-like"/>
    <property type="match status" value="1"/>
</dbReference>
<dbReference type="InterPro" id="IPR036034">
    <property type="entry name" value="PDZ_sf"/>
</dbReference>
<dbReference type="STRING" id="2340.JV46_14990"/>
<evidence type="ECO:0000256" key="8">
    <source>
        <dbReference type="ARBA" id="ARBA00022989"/>
    </source>
</evidence>
<dbReference type="EC" id="3.4.24.-" evidence="11"/>
<dbReference type="RefSeq" id="WP_043115883.1">
    <property type="nucleotide sequence ID" value="NZ_JRAA01000001.1"/>
</dbReference>